<dbReference type="AlphaFoldDB" id="A0AAD5UJE2"/>
<feature type="compositionally biased region" description="Acidic residues" evidence="1">
    <location>
        <begin position="159"/>
        <end position="178"/>
    </location>
</feature>
<sequence length="178" mass="20484">MSTAKGKAGQKKQGQKHKNSFAFVPNKFSPVAMKIAATPIQGVCQRCKDIIEWKQRMGKYKPLTQPKTCLSCQQKRIYCAYHVLCQPCSTEKQKCAKCHEGDIAVHMDKKKEEIVKEEQELEYKISLLNERQKRSYRRKIERGDDDGANKILGNASAEYSDDDFFDDEPENEDDDVEE</sequence>
<dbReference type="InterPro" id="IPR019351">
    <property type="entry name" value="DUF2039"/>
</dbReference>
<proteinExistence type="predicted"/>
<keyword evidence="3" id="KW-1185">Reference proteome</keyword>
<organism evidence="2 3">
    <name type="scientific">Boothiomyces macroporosus</name>
    <dbReference type="NCBI Taxonomy" id="261099"/>
    <lineage>
        <taxon>Eukaryota</taxon>
        <taxon>Fungi</taxon>
        <taxon>Fungi incertae sedis</taxon>
        <taxon>Chytridiomycota</taxon>
        <taxon>Chytridiomycota incertae sedis</taxon>
        <taxon>Chytridiomycetes</taxon>
        <taxon>Rhizophydiales</taxon>
        <taxon>Terramycetaceae</taxon>
        <taxon>Boothiomyces</taxon>
    </lineage>
</organism>
<gene>
    <name evidence="2" type="ORF">HK103_001938</name>
</gene>
<dbReference type="Pfam" id="PF10217">
    <property type="entry name" value="DUF2039"/>
    <property type="match status" value="1"/>
</dbReference>
<evidence type="ECO:0000313" key="3">
    <source>
        <dbReference type="Proteomes" id="UP001210925"/>
    </source>
</evidence>
<dbReference type="EMBL" id="JADGKB010000016">
    <property type="protein sequence ID" value="KAJ3259677.1"/>
    <property type="molecule type" value="Genomic_DNA"/>
</dbReference>
<name>A0AAD5UJE2_9FUNG</name>
<protein>
    <submittedName>
        <fullName evidence="2">Uncharacterized protein</fullName>
    </submittedName>
</protein>
<evidence type="ECO:0000256" key="1">
    <source>
        <dbReference type="SAM" id="MobiDB-lite"/>
    </source>
</evidence>
<comment type="caution">
    <text evidence="2">The sequence shown here is derived from an EMBL/GenBank/DDBJ whole genome shotgun (WGS) entry which is preliminary data.</text>
</comment>
<evidence type="ECO:0000313" key="2">
    <source>
        <dbReference type="EMBL" id="KAJ3259677.1"/>
    </source>
</evidence>
<dbReference type="PANTHER" id="PTHR22876:SF5">
    <property type="entry name" value="CHROMOSOME 9 OPEN READING FRAME 85"/>
    <property type="match status" value="1"/>
</dbReference>
<dbReference type="PANTHER" id="PTHR22876">
    <property type="entry name" value="ZGC:101016"/>
    <property type="match status" value="1"/>
</dbReference>
<reference evidence="2" key="1">
    <citation type="submission" date="2020-05" db="EMBL/GenBank/DDBJ databases">
        <title>Phylogenomic resolution of chytrid fungi.</title>
        <authorList>
            <person name="Stajich J.E."/>
            <person name="Amses K."/>
            <person name="Simmons R."/>
            <person name="Seto K."/>
            <person name="Myers J."/>
            <person name="Bonds A."/>
            <person name="Quandt C.A."/>
            <person name="Barry K."/>
            <person name="Liu P."/>
            <person name="Grigoriev I."/>
            <person name="Longcore J.E."/>
            <person name="James T.Y."/>
        </authorList>
    </citation>
    <scope>NUCLEOTIDE SEQUENCE</scope>
    <source>
        <strain evidence="2">PLAUS21</strain>
    </source>
</reference>
<dbReference type="Proteomes" id="UP001210925">
    <property type="component" value="Unassembled WGS sequence"/>
</dbReference>
<accession>A0AAD5UJE2</accession>
<feature type="region of interest" description="Disordered" evidence="1">
    <location>
        <begin position="139"/>
        <end position="178"/>
    </location>
</feature>